<protein>
    <submittedName>
        <fullName evidence="1">Alpha-D-xyloside xylohydrolase</fullName>
    </submittedName>
</protein>
<reference evidence="3 4" key="1">
    <citation type="submission" date="2016-10" db="EMBL/GenBank/DDBJ databases">
        <authorList>
            <person name="de Groot N.N."/>
        </authorList>
    </citation>
    <scope>NUCLEOTIDE SEQUENCE [LARGE SCALE GENOMIC DNA]</scope>
    <source>
        <strain evidence="1 4">NLAE-zl-C500</strain>
        <strain evidence="2 3">NLAE-zl-C57</strain>
    </source>
</reference>
<evidence type="ECO:0000313" key="2">
    <source>
        <dbReference type="EMBL" id="SDH23380.1"/>
    </source>
</evidence>
<dbReference type="EMBL" id="FNDO01000003">
    <property type="protein sequence ID" value="SDH23380.1"/>
    <property type="molecule type" value="Genomic_DNA"/>
</dbReference>
<evidence type="ECO:0000313" key="1">
    <source>
        <dbReference type="EMBL" id="SDB75504.1"/>
    </source>
</evidence>
<dbReference type="GO" id="GO:0016787">
    <property type="term" value="F:hydrolase activity"/>
    <property type="evidence" value="ECO:0007669"/>
    <property type="project" value="UniProtKB-KW"/>
</dbReference>
<evidence type="ECO:0000313" key="3">
    <source>
        <dbReference type="Proteomes" id="UP000181870"/>
    </source>
</evidence>
<dbReference type="AlphaFoldDB" id="A0A1G6G0H2"/>
<gene>
    <name evidence="1" type="ORF">SAMN05192581_1002128</name>
    <name evidence="2" type="ORF">SAMN05192582_100336</name>
</gene>
<sequence length="106" mass="11858">MSTIQVSVQKEIAPGVIKLQKGEIDPFTPPYSLFGGKPVIETMKSLPTAKLPFDIQEIQIKITDRGCLIEAPLEDNEQIYGFGLQFETFGQRGLRKRPIVNDNPLN</sequence>
<keyword evidence="1" id="KW-0378">Hydrolase</keyword>
<organism evidence="1 4">
    <name type="scientific">Bacteroides ovatus</name>
    <dbReference type="NCBI Taxonomy" id="28116"/>
    <lineage>
        <taxon>Bacteria</taxon>
        <taxon>Pseudomonadati</taxon>
        <taxon>Bacteroidota</taxon>
        <taxon>Bacteroidia</taxon>
        <taxon>Bacteroidales</taxon>
        <taxon>Bacteroidaceae</taxon>
        <taxon>Bacteroides</taxon>
    </lineage>
</organism>
<dbReference type="Proteomes" id="UP000181870">
    <property type="component" value="Unassembled WGS sequence"/>
</dbReference>
<name>A0A1G6G0H2_BACOV</name>
<accession>A0A1G6G0H2</accession>
<proteinExistence type="predicted"/>
<dbReference type="Proteomes" id="UP000183670">
    <property type="component" value="Unassembled WGS sequence"/>
</dbReference>
<dbReference type="EMBL" id="FMYE01000002">
    <property type="protein sequence ID" value="SDB75504.1"/>
    <property type="molecule type" value="Genomic_DNA"/>
</dbReference>
<evidence type="ECO:0000313" key="4">
    <source>
        <dbReference type="Proteomes" id="UP000183670"/>
    </source>
</evidence>